<dbReference type="InterPro" id="IPR002197">
    <property type="entry name" value="HTH_Fis"/>
</dbReference>
<evidence type="ECO:0000256" key="5">
    <source>
        <dbReference type="ARBA" id="ARBA00022553"/>
    </source>
</evidence>
<dbReference type="InterPro" id="IPR025943">
    <property type="entry name" value="Sigma_54_int_dom_ATP-bd_2"/>
</dbReference>
<organism evidence="19 20">
    <name type="scientific">Aerophobetes bacterium</name>
    <dbReference type="NCBI Taxonomy" id="2030807"/>
    <lineage>
        <taxon>Bacteria</taxon>
        <taxon>Candidatus Aerophobota</taxon>
    </lineage>
</organism>
<keyword evidence="4" id="KW-0678">Repressor</keyword>
<name>A0A523S1L6_UNCAE</name>
<dbReference type="InterPro" id="IPR025662">
    <property type="entry name" value="Sigma_54_int_dom_ATP-bd_1"/>
</dbReference>
<dbReference type="AlphaFoldDB" id="A0A523S1L6"/>
<dbReference type="InterPro" id="IPR025944">
    <property type="entry name" value="Sigma_54_int_dom_CS"/>
</dbReference>
<dbReference type="InterPro" id="IPR009057">
    <property type="entry name" value="Homeodomain-like_sf"/>
</dbReference>
<evidence type="ECO:0000256" key="1">
    <source>
        <dbReference type="ARBA" id="ARBA00004496"/>
    </source>
</evidence>
<evidence type="ECO:0000256" key="13">
    <source>
        <dbReference type="ARBA" id="ARBA00023231"/>
    </source>
</evidence>
<dbReference type="Pfam" id="PF00158">
    <property type="entry name" value="Sigma54_activat"/>
    <property type="match status" value="1"/>
</dbReference>
<dbReference type="Pfam" id="PF00072">
    <property type="entry name" value="Response_reg"/>
    <property type="match status" value="1"/>
</dbReference>
<protein>
    <recommendedName>
        <fullName evidence="2">DNA-binding transcriptional regulator NtrC</fullName>
    </recommendedName>
    <alternativeName>
        <fullName evidence="14">Nitrogen regulation protein NR(I)</fullName>
    </alternativeName>
    <alternativeName>
        <fullName evidence="15">Nitrogen regulator I</fullName>
    </alternativeName>
</protein>
<dbReference type="SUPFAM" id="SSF46689">
    <property type="entry name" value="Homeodomain-like"/>
    <property type="match status" value="1"/>
</dbReference>
<reference evidence="19 20" key="1">
    <citation type="submission" date="2019-03" db="EMBL/GenBank/DDBJ databases">
        <title>Metabolic potential of uncultured bacteria and archaea associated with petroleum seepage in deep-sea sediments.</title>
        <authorList>
            <person name="Dong X."/>
            <person name="Hubert C."/>
        </authorList>
    </citation>
    <scope>NUCLEOTIDE SEQUENCE [LARGE SCALE GENOMIC DNA]</scope>
    <source>
        <strain evidence="19">E44_bin7</strain>
    </source>
</reference>
<evidence type="ECO:0000259" key="17">
    <source>
        <dbReference type="PROSITE" id="PS50045"/>
    </source>
</evidence>
<evidence type="ECO:0000256" key="8">
    <source>
        <dbReference type="ARBA" id="ARBA00023012"/>
    </source>
</evidence>
<dbReference type="SMART" id="SM00382">
    <property type="entry name" value="AAA"/>
    <property type="match status" value="1"/>
</dbReference>
<dbReference type="Gene3D" id="3.40.50.300">
    <property type="entry name" value="P-loop containing nucleotide triphosphate hydrolases"/>
    <property type="match status" value="1"/>
</dbReference>
<dbReference type="EMBL" id="SOKJ01000131">
    <property type="protein sequence ID" value="TET11739.1"/>
    <property type="molecule type" value="Genomic_DNA"/>
</dbReference>
<dbReference type="GO" id="GO:0005524">
    <property type="term" value="F:ATP binding"/>
    <property type="evidence" value="ECO:0007669"/>
    <property type="project" value="UniProtKB-KW"/>
</dbReference>
<dbReference type="FunFam" id="3.40.50.2300:FF:000018">
    <property type="entry name" value="DNA-binding transcriptional regulator NtrC"/>
    <property type="match status" value="1"/>
</dbReference>
<dbReference type="InterPro" id="IPR002078">
    <property type="entry name" value="Sigma_54_int"/>
</dbReference>
<dbReference type="PROSITE" id="PS50110">
    <property type="entry name" value="RESPONSE_REGULATORY"/>
    <property type="match status" value="1"/>
</dbReference>
<evidence type="ECO:0000256" key="3">
    <source>
        <dbReference type="ARBA" id="ARBA00022490"/>
    </source>
</evidence>
<dbReference type="PANTHER" id="PTHR32071:SF95">
    <property type="entry name" value="DNA-BINDING TRANSCRIPTIONAL REGULATOR NTRC"/>
    <property type="match status" value="1"/>
</dbReference>
<dbReference type="GO" id="GO:0043565">
    <property type="term" value="F:sequence-specific DNA binding"/>
    <property type="evidence" value="ECO:0007669"/>
    <property type="project" value="InterPro"/>
</dbReference>
<dbReference type="InterPro" id="IPR003593">
    <property type="entry name" value="AAA+_ATPase"/>
</dbReference>
<keyword evidence="9" id="KW-0805">Transcription regulation</keyword>
<dbReference type="PANTHER" id="PTHR32071">
    <property type="entry name" value="TRANSCRIPTIONAL REGULATORY PROTEIN"/>
    <property type="match status" value="1"/>
</dbReference>
<dbReference type="PROSITE" id="PS00688">
    <property type="entry name" value="SIGMA54_INTERACT_3"/>
    <property type="match status" value="1"/>
</dbReference>
<evidence type="ECO:0000256" key="7">
    <source>
        <dbReference type="ARBA" id="ARBA00022840"/>
    </source>
</evidence>
<feature type="domain" description="Response regulatory" evidence="18">
    <location>
        <begin position="5"/>
        <end position="119"/>
    </location>
</feature>
<comment type="caution">
    <text evidence="19">The sequence shown here is derived from an EMBL/GenBank/DDBJ whole genome shotgun (WGS) entry which is preliminary data.</text>
</comment>
<dbReference type="PROSITE" id="PS00675">
    <property type="entry name" value="SIGMA54_INTERACT_1"/>
    <property type="match status" value="1"/>
</dbReference>
<dbReference type="Pfam" id="PF02954">
    <property type="entry name" value="HTH_8"/>
    <property type="match status" value="1"/>
</dbReference>
<evidence type="ECO:0000256" key="2">
    <source>
        <dbReference type="ARBA" id="ARBA00019059"/>
    </source>
</evidence>
<dbReference type="PROSITE" id="PS00676">
    <property type="entry name" value="SIGMA54_INTERACT_2"/>
    <property type="match status" value="1"/>
</dbReference>
<feature type="modified residue" description="4-aspartylphosphate" evidence="16">
    <location>
        <position position="54"/>
    </location>
</feature>
<keyword evidence="6" id="KW-0547">Nucleotide-binding</keyword>
<evidence type="ECO:0000256" key="14">
    <source>
        <dbReference type="ARBA" id="ARBA00029881"/>
    </source>
</evidence>
<dbReference type="InterPro" id="IPR011006">
    <property type="entry name" value="CheY-like_superfamily"/>
</dbReference>
<dbReference type="GO" id="GO:0006355">
    <property type="term" value="P:regulation of DNA-templated transcription"/>
    <property type="evidence" value="ECO:0007669"/>
    <property type="project" value="InterPro"/>
</dbReference>
<keyword evidence="11" id="KW-0010">Activator</keyword>
<dbReference type="InterPro" id="IPR001789">
    <property type="entry name" value="Sig_transdc_resp-reg_receiver"/>
</dbReference>
<dbReference type="GO" id="GO:0000160">
    <property type="term" value="P:phosphorelay signal transduction system"/>
    <property type="evidence" value="ECO:0007669"/>
    <property type="project" value="UniProtKB-KW"/>
</dbReference>
<evidence type="ECO:0000259" key="18">
    <source>
        <dbReference type="PROSITE" id="PS50110"/>
    </source>
</evidence>
<keyword evidence="8" id="KW-0902">Two-component regulatory system</keyword>
<accession>A0A523S1L6</accession>
<dbReference type="Proteomes" id="UP000316360">
    <property type="component" value="Unassembled WGS sequence"/>
</dbReference>
<dbReference type="InterPro" id="IPR058031">
    <property type="entry name" value="AAA_lid_NorR"/>
</dbReference>
<keyword evidence="5 16" id="KW-0597">Phosphoprotein</keyword>
<keyword evidence="10" id="KW-0238">DNA-binding</keyword>
<dbReference type="InterPro" id="IPR027417">
    <property type="entry name" value="P-loop_NTPase"/>
</dbReference>
<evidence type="ECO:0000313" key="20">
    <source>
        <dbReference type="Proteomes" id="UP000316360"/>
    </source>
</evidence>
<gene>
    <name evidence="19" type="ORF">E3J84_02480</name>
</gene>
<dbReference type="CDD" id="cd00009">
    <property type="entry name" value="AAA"/>
    <property type="match status" value="1"/>
</dbReference>
<evidence type="ECO:0000256" key="15">
    <source>
        <dbReference type="ARBA" id="ARBA00031910"/>
    </source>
</evidence>
<dbReference type="GO" id="GO:0005737">
    <property type="term" value="C:cytoplasm"/>
    <property type="evidence" value="ECO:0007669"/>
    <property type="project" value="UniProtKB-SubCell"/>
</dbReference>
<evidence type="ECO:0000256" key="10">
    <source>
        <dbReference type="ARBA" id="ARBA00023125"/>
    </source>
</evidence>
<keyword evidence="12" id="KW-0804">Transcription</keyword>
<evidence type="ECO:0000256" key="16">
    <source>
        <dbReference type="PROSITE-ProRule" id="PRU00169"/>
    </source>
</evidence>
<dbReference type="Gene3D" id="1.10.10.60">
    <property type="entry name" value="Homeodomain-like"/>
    <property type="match status" value="1"/>
</dbReference>
<dbReference type="Gene3D" id="3.40.50.2300">
    <property type="match status" value="1"/>
</dbReference>
<dbReference type="FunFam" id="1.10.8.60:FF:000014">
    <property type="entry name" value="DNA-binding transcriptional regulator NtrC"/>
    <property type="match status" value="1"/>
</dbReference>
<dbReference type="Gene3D" id="1.10.8.60">
    <property type="match status" value="1"/>
</dbReference>
<evidence type="ECO:0000313" key="19">
    <source>
        <dbReference type="EMBL" id="TET11739.1"/>
    </source>
</evidence>
<proteinExistence type="predicted"/>
<evidence type="ECO:0000256" key="9">
    <source>
        <dbReference type="ARBA" id="ARBA00023015"/>
    </source>
</evidence>
<dbReference type="PROSITE" id="PS50045">
    <property type="entry name" value="SIGMA54_INTERACT_4"/>
    <property type="match status" value="1"/>
</dbReference>
<keyword evidence="3" id="KW-0963">Cytoplasm</keyword>
<dbReference type="Pfam" id="PF25601">
    <property type="entry name" value="AAA_lid_14"/>
    <property type="match status" value="1"/>
</dbReference>
<evidence type="ECO:0000256" key="6">
    <source>
        <dbReference type="ARBA" id="ARBA00022741"/>
    </source>
</evidence>
<dbReference type="PRINTS" id="PR01590">
    <property type="entry name" value="HTHFIS"/>
</dbReference>
<evidence type="ECO:0000256" key="4">
    <source>
        <dbReference type="ARBA" id="ARBA00022491"/>
    </source>
</evidence>
<keyword evidence="13" id="KW-0535">Nitrogen fixation</keyword>
<dbReference type="SUPFAM" id="SSF52540">
    <property type="entry name" value="P-loop containing nucleoside triphosphate hydrolases"/>
    <property type="match status" value="1"/>
</dbReference>
<dbReference type="SUPFAM" id="SSF52172">
    <property type="entry name" value="CheY-like"/>
    <property type="match status" value="1"/>
</dbReference>
<feature type="domain" description="Sigma-54 factor interaction" evidence="17">
    <location>
        <begin position="144"/>
        <end position="373"/>
    </location>
</feature>
<evidence type="ECO:0000256" key="12">
    <source>
        <dbReference type="ARBA" id="ARBA00023163"/>
    </source>
</evidence>
<keyword evidence="7" id="KW-0067">ATP-binding</keyword>
<sequence length="457" mass="51709">MPLAKILVVDDEPSMREMLSDLLKSEGYGVLAVANGEKAVARVRDKKPEVVLLDMKMSGMDGIETLTQIRQINKNVSIIIITAYGTMKNVVEAMKLGIYDYVTKPFDIEKLKRLVEGALKVQMLSRKGPFPQQKLEKRYRLEDIIGKNPQMFEVYKRIGKIVDNKATVLITGETGTGKELVARAIHFNGLLKEGPFVVVDCASLPQDLLESELFGHEKGAFTGAIARKLGKFELAHGGTLFLDEIGNLSLVTQAKLLRVLQEKKIERVGGTKPIKIDVRIIAATHRDLEKMVKEGSFREDLYYRLNVVLIPLSPLRGRKDDIPLLVEHFLRQYKSESKGRIKYVPPETMDLLANYNWPGNVRELENIIERAIVMGKENTILPEDLPSEISKASDTSRLYLTTGKTFLKQRVANLERELIIEALEKTDWIQTKAARLLGMSRRAMRYKMQKYGIEKPS</sequence>
<dbReference type="FunFam" id="3.40.50.300:FF:000006">
    <property type="entry name" value="DNA-binding transcriptional regulator NtrC"/>
    <property type="match status" value="1"/>
</dbReference>
<comment type="subcellular location">
    <subcellularLocation>
        <location evidence="1">Cytoplasm</location>
    </subcellularLocation>
</comment>
<evidence type="ECO:0000256" key="11">
    <source>
        <dbReference type="ARBA" id="ARBA00023159"/>
    </source>
</evidence>
<dbReference type="SMART" id="SM00448">
    <property type="entry name" value="REC"/>
    <property type="match status" value="1"/>
</dbReference>